<evidence type="ECO:0000313" key="2">
    <source>
        <dbReference type="EMBL" id="CAB3265608.1"/>
    </source>
</evidence>
<proteinExistence type="evidence at transcript level"/>
<name>A0A6F9DRI2_9ASCI</name>
<gene>
    <name evidence="2" type="primary">Rmc1</name>
</gene>
<dbReference type="GO" id="GO:0035658">
    <property type="term" value="C:Mon1-Ccz1 complex"/>
    <property type="evidence" value="ECO:0007669"/>
    <property type="project" value="InterPro"/>
</dbReference>
<dbReference type="InterPro" id="IPR040371">
    <property type="entry name" value="RMC1"/>
</dbReference>
<sequence>MTVNWAVFSPEAGLLLASTSDKANMLVPFYFNNGQVTKLHKFEADICKTAPSLKLQERDVILLKLYDKLYAGILKHPQPNSTEKCLLSLYLLLKDAVVRKVYVLRLGMVGRFAFSVVDNLVVAHHQMSKTSMFFDIKLPGVSKQNVVYLDPLLNPLPIKPFLLKSPASDLTSKTAMTNTVCDLYCATWIVFQPNVIIDAVLGCMWYLKLVLNEMGDMFQDQTVLVDFLLLRKASKSAVLDVCKQAISPLHKIPITQIASIFSKINQRYKDYIDAELAYIEKCETQTETSSIPSRHRDWVVVDQNDLYAQVFFPFSESEEIKSSFKVSVLIEYIKSLHSFKVDIQSFVYELLVTCLVKGGSYFELQQLMLHRVIEDSKEVAALLRSLEDDHPKIDGLALDMYKRMATCDHQVIDILLSKKQVIAAIRFVRSVGMSDLVPARDFLKASMHDDMMFYNVYKFFEARNIRLNGKPEFTAAEVCDEYMLHYVTRFVSDVIQ</sequence>
<dbReference type="Pfam" id="PF07035">
    <property type="entry name" value="RMC1_C"/>
    <property type="match status" value="1"/>
</dbReference>
<dbReference type="GO" id="GO:0010506">
    <property type="term" value="P:regulation of autophagy"/>
    <property type="evidence" value="ECO:0007669"/>
    <property type="project" value="InterPro"/>
</dbReference>
<accession>A0A6F9DRI2</accession>
<evidence type="ECO:0000259" key="1">
    <source>
        <dbReference type="Pfam" id="PF07035"/>
    </source>
</evidence>
<dbReference type="GO" id="GO:0005765">
    <property type="term" value="C:lysosomal membrane"/>
    <property type="evidence" value="ECO:0007669"/>
    <property type="project" value="TreeGrafter"/>
</dbReference>
<dbReference type="GO" id="GO:0031902">
    <property type="term" value="C:late endosome membrane"/>
    <property type="evidence" value="ECO:0007669"/>
    <property type="project" value="TreeGrafter"/>
</dbReference>
<feature type="domain" description="Mic1" evidence="1">
    <location>
        <begin position="231"/>
        <end position="474"/>
    </location>
</feature>
<protein>
    <submittedName>
        <fullName evidence="2">Uncharacterized protein C18orf8 homolog</fullName>
    </submittedName>
</protein>
<dbReference type="PANTHER" id="PTHR12897">
    <property type="entry name" value="COLON CANCER-ASSOCIATED PROTEIN MIC1"/>
    <property type="match status" value="1"/>
</dbReference>
<dbReference type="PANTHER" id="PTHR12897:SF4">
    <property type="entry name" value="REGULATOR OF MON1-CCZ1 COMPLEX"/>
    <property type="match status" value="1"/>
</dbReference>
<reference evidence="2" key="1">
    <citation type="submission" date="2020-04" db="EMBL/GenBank/DDBJ databases">
        <authorList>
            <person name="Neveu A P."/>
        </authorList>
    </citation>
    <scope>NUCLEOTIDE SEQUENCE</scope>
    <source>
        <tissue evidence="2">Whole embryo</tissue>
    </source>
</reference>
<dbReference type="EMBL" id="LR789746">
    <property type="protein sequence ID" value="CAB3265608.1"/>
    <property type="molecule type" value="mRNA"/>
</dbReference>
<dbReference type="AlphaFoldDB" id="A0A6F9DRI2"/>
<organism evidence="2">
    <name type="scientific">Phallusia mammillata</name>
    <dbReference type="NCBI Taxonomy" id="59560"/>
    <lineage>
        <taxon>Eukaryota</taxon>
        <taxon>Metazoa</taxon>
        <taxon>Chordata</taxon>
        <taxon>Tunicata</taxon>
        <taxon>Ascidiacea</taxon>
        <taxon>Phlebobranchia</taxon>
        <taxon>Ascidiidae</taxon>
        <taxon>Phallusia</taxon>
    </lineage>
</organism>
<dbReference type="InterPro" id="IPR009755">
    <property type="entry name" value="RMC1_C"/>
</dbReference>